<dbReference type="AlphaFoldDB" id="A0AAN9R4R1"/>
<organism evidence="1 2">
    <name type="scientific">Canavalia gladiata</name>
    <name type="common">Sword bean</name>
    <name type="synonym">Dolichos gladiatus</name>
    <dbReference type="NCBI Taxonomy" id="3824"/>
    <lineage>
        <taxon>Eukaryota</taxon>
        <taxon>Viridiplantae</taxon>
        <taxon>Streptophyta</taxon>
        <taxon>Embryophyta</taxon>
        <taxon>Tracheophyta</taxon>
        <taxon>Spermatophyta</taxon>
        <taxon>Magnoliopsida</taxon>
        <taxon>eudicotyledons</taxon>
        <taxon>Gunneridae</taxon>
        <taxon>Pentapetalae</taxon>
        <taxon>rosids</taxon>
        <taxon>fabids</taxon>
        <taxon>Fabales</taxon>
        <taxon>Fabaceae</taxon>
        <taxon>Papilionoideae</taxon>
        <taxon>50 kb inversion clade</taxon>
        <taxon>NPAAA clade</taxon>
        <taxon>indigoferoid/millettioid clade</taxon>
        <taxon>Phaseoleae</taxon>
        <taxon>Canavalia</taxon>
    </lineage>
</organism>
<name>A0AAN9R4R1_CANGL</name>
<sequence length="191" mass="21999">MLATSISSKCQNLYCHFLSAPPSDLNDLGFPTITRPRKDNCRFRDHITDSDIQNGNNRVKKRYDEQRAQKKMLATWNKHTVKKRSRAPLEPNPTNGKVQELKYRIVAHFEQQFSPDEEHVAFARINEQTLTSISTPFTEHLYHNAPLPSVMTSYFLSLIPKVASPFHLISIGPSPYWDTYTNSFQSPCQET</sequence>
<comment type="caution">
    <text evidence="1">The sequence shown here is derived from an EMBL/GenBank/DDBJ whole genome shotgun (WGS) entry which is preliminary data.</text>
</comment>
<proteinExistence type="predicted"/>
<evidence type="ECO:0000313" key="1">
    <source>
        <dbReference type="EMBL" id="KAK7362255.1"/>
    </source>
</evidence>
<evidence type="ECO:0000313" key="2">
    <source>
        <dbReference type="Proteomes" id="UP001367508"/>
    </source>
</evidence>
<reference evidence="1 2" key="1">
    <citation type="submission" date="2024-01" db="EMBL/GenBank/DDBJ databases">
        <title>The genomes of 5 underutilized Papilionoideae crops provide insights into root nodulation and disease resistanc.</title>
        <authorList>
            <person name="Jiang F."/>
        </authorList>
    </citation>
    <scope>NUCLEOTIDE SEQUENCE [LARGE SCALE GENOMIC DNA]</scope>
    <source>
        <strain evidence="1">LVBAO_FW01</strain>
        <tissue evidence="1">Leaves</tissue>
    </source>
</reference>
<protein>
    <submittedName>
        <fullName evidence="1">Uncharacterized protein</fullName>
    </submittedName>
</protein>
<dbReference type="Proteomes" id="UP001367508">
    <property type="component" value="Unassembled WGS sequence"/>
</dbReference>
<keyword evidence="2" id="KW-1185">Reference proteome</keyword>
<dbReference type="EMBL" id="JAYMYQ010000001">
    <property type="protein sequence ID" value="KAK7362255.1"/>
    <property type="molecule type" value="Genomic_DNA"/>
</dbReference>
<gene>
    <name evidence="1" type="ORF">VNO77_04365</name>
</gene>
<accession>A0AAN9R4R1</accession>